<name>A0A0E0DUC5_9ORYZ</name>
<evidence type="ECO:0000256" key="4">
    <source>
        <dbReference type="ARBA" id="ARBA00022737"/>
    </source>
</evidence>
<dbReference type="eggNOG" id="KOG1446">
    <property type="taxonomic scope" value="Eukaryota"/>
</dbReference>
<dbReference type="PANTHER" id="PTHR19861">
    <property type="entry name" value="WD40 REPEAT PROTEIN SWD2"/>
    <property type="match status" value="1"/>
</dbReference>
<keyword evidence="5" id="KW-0539">Nucleus</keyword>
<dbReference type="InterPro" id="IPR001680">
    <property type="entry name" value="WD40_rpt"/>
</dbReference>
<dbReference type="InterPro" id="IPR019775">
    <property type="entry name" value="WD40_repeat_CS"/>
</dbReference>
<dbReference type="Gene3D" id="2.130.10.10">
    <property type="entry name" value="YVTN repeat-like/Quinoprotein amine dehydrogenase"/>
    <property type="match status" value="1"/>
</dbReference>
<comment type="similarity">
    <text evidence="2">Belongs to the WD repeat SWD2 family.</text>
</comment>
<dbReference type="PRINTS" id="PR00320">
    <property type="entry name" value="GPROTEINBRPT"/>
</dbReference>
<dbReference type="STRING" id="40149.A0A0E0DUC5"/>
<dbReference type="SMART" id="SM00320">
    <property type="entry name" value="WD40"/>
    <property type="match status" value="3"/>
</dbReference>
<keyword evidence="3 6" id="KW-0853">WD repeat</keyword>
<accession>A0A0E0DUC5</accession>
<sequence length="202" mass="22663">MAATLSQLDDEIVRGMAIGAVFTDYAGKINCLDFHRKEDLLVTSSEDDSIRLYNITSATLLKTTYHRKHGVDRVCFTHHPSSILCSSRYNLESAESLRYLSLYDNRCLRYFKGHKDRVVSLCMSPVNDSFMSGSLDHSVRIWDLRVNACQRCGFSLESSPNVATEAAFTPDGQYVISGSGDGTLHAWNINTIQEVLFLKSCF</sequence>
<organism evidence="7">
    <name type="scientific">Oryza meridionalis</name>
    <dbReference type="NCBI Taxonomy" id="40149"/>
    <lineage>
        <taxon>Eukaryota</taxon>
        <taxon>Viridiplantae</taxon>
        <taxon>Streptophyta</taxon>
        <taxon>Embryophyta</taxon>
        <taxon>Tracheophyta</taxon>
        <taxon>Spermatophyta</taxon>
        <taxon>Magnoliopsida</taxon>
        <taxon>Liliopsida</taxon>
        <taxon>Poales</taxon>
        <taxon>Poaceae</taxon>
        <taxon>BOP clade</taxon>
        <taxon>Oryzoideae</taxon>
        <taxon>Oryzeae</taxon>
        <taxon>Oryzinae</taxon>
        <taxon>Oryza</taxon>
    </lineage>
</organism>
<keyword evidence="4" id="KW-0677">Repeat</keyword>
<dbReference type="GO" id="GO:0048510">
    <property type="term" value="P:regulation of timing of transition from vegetative to reproductive phase"/>
    <property type="evidence" value="ECO:0007669"/>
    <property type="project" value="EnsemblPlants"/>
</dbReference>
<dbReference type="InterPro" id="IPR015943">
    <property type="entry name" value="WD40/YVTN_repeat-like_dom_sf"/>
</dbReference>
<dbReference type="Pfam" id="PF00400">
    <property type="entry name" value="WD40"/>
    <property type="match status" value="3"/>
</dbReference>
<proteinExistence type="inferred from homology"/>
<dbReference type="Proteomes" id="UP000008021">
    <property type="component" value="Chromosome 5"/>
</dbReference>
<evidence type="ECO:0000313" key="8">
    <source>
        <dbReference type="Proteomes" id="UP000008021"/>
    </source>
</evidence>
<feature type="repeat" description="WD" evidence="6">
    <location>
        <begin position="22"/>
        <end position="63"/>
    </location>
</feature>
<protein>
    <submittedName>
        <fullName evidence="7">Uncharacterized protein</fullName>
    </submittedName>
</protein>
<dbReference type="GO" id="GO:0042800">
    <property type="term" value="F:histone H3K4 methyltransferase activity"/>
    <property type="evidence" value="ECO:0007669"/>
    <property type="project" value="EnsemblPlants"/>
</dbReference>
<dbReference type="GO" id="GO:0003682">
    <property type="term" value="F:chromatin binding"/>
    <property type="evidence" value="ECO:0007669"/>
    <property type="project" value="TreeGrafter"/>
</dbReference>
<feature type="repeat" description="WD" evidence="6">
    <location>
        <begin position="111"/>
        <end position="145"/>
    </location>
</feature>
<dbReference type="GO" id="GO:0048188">
    <property type="term" value="C:Set1C/COMPASS complex"/>
    <property type="evidence" value="ECO:0007669"/>
    <property type="project" value="TreeGrafter"/>
</dbReference>
<keyword evidence="8" id="KW-1185">Reference proteome</keyword>
<dbReference type="SUPFAM" id="SSF50978">
    <property type="entry name" value="WD40 repeat-like"/>
    <property type="match status" value="1"/>
</dbReference>
<dbReference type="PROSITE" id="PS00678">
    <property type="entry name" value="WD_REPEATS_1"/>
    <property type="match status" value="1"/>
</dbReference>
<evidence type="ECO:0000313" key="7">
    <source>
        <dbReference type="EnsemblPlants" id="OMERI05G21750.1"/>
    </source>
</evidence>
<evidence type="ECO:0000256" key="3">
    <source>
        <dbReference type="ARBA" id="ARBA00022574"/>
    </source>
</evidence>
<dbReference type="PROSITE" id="PS50082">
    <property type="entry name" value="WD_REPEATS_2"/>
    <property type="match status" value="3"/>
</dbReference>
<evidence type="ECO:0000256" key="2">
    <source>
        <dbReference type="ARBA" id="ARBA00005616"/>
    </source>
</evidence>
<evidence type="ECO:0000256" key="6">
    <source>
        <dbReference type="PROSITE-ProRule" id="PRU00221"/>
    </source>
</evidence>
<dbReference type="GO" id="GO:0048586">
    <property type="term" value="P:regulation of long-day photoperiodism, flowering"/>
    <property type="evidence" value="ECO:0007669"/>
    <property type="project" value="EnsemblPlants"/>
</dbReference>
<comment type="subcellular location">
    <subcellularLocation>
        <location evidence="1">Nucleus</location>
    </subcellularLocation>
</comment>
<dbReference type="Gramene" id="OMERI05G21750.1">
    <property type="protein sequence ID" value="OMERI05G21750.1"/>
    <property type="gene ID" value="OMERI05G21750"/>
</dbReference>
<evidence type="ECO:0000256" key="1">
    <source>
        <dbReference type="ARBA" id="ARBA00004123"/>
    </source>
</evidence>
<dbReference type="InterPro" id="IPR036322">
    <property type="entry name" value="WD40_repeat_dom_sf"/>
</dbReference>
<feature type="repeat" description="WD" evidence="6">
    <location>
        <begin position="156"/>
        <end position="197"/>
    </location>
</feature>
<dbReference type="EnsemblPlants" id="OMERI05G21750.1">
    <property type="protein sequence ID" value="OMERI05G21750.1"/>
    <property type="gene ID" value="OMERI05G21750"/>
</dbReference>
<dbReference type="AlphaFoldDB" id="A0A0E0DUC5"/>
<dbReference type="InterPro" id="IPR037867">
    <property type="entry name" value="Swd2/WDR82"/>
</dbReference>
<dbReference type="HOGENOM" id="CLU_117843_0_0_1"/>
<evidence type="ECO:0000256" key="5">
    <source>
        <dbReference type="ARBA" id="ARBA00023242"/>
    </source>
</evidence>
<dbReference type="PROSITE" id="PS50294">
    <property type="entry name" value="WD_REPEATS_REGION"/>
    <property type="match status" value="2"/>
</dbReference>
<dbReference type="PANTHER" id="PTHR19861:SF9">
    <property type="entry name" value="PROTEIN ANTHESIS POMOTING FACTOR 1"/>
    <property type="match status" value="1"/>
</dbReference>
<reference evidence="7" key="1">
    <citation type="submission" date="2015-04" db="UniProtKB">
        <authorList>
            <consortium name="EnsemblPlants"/>
        </authorList>
    </citation>
    <scope>IDENTIFICATION</scope>
</reference>
<dbReference type="InterPro" id="IPR020472">
    <property type="entry name" value="WD40_PAC1"/>
</dbReference>
<reference evidence="7" key="2">
    <citation type="submission" date="2018-05" db="EMBL/GenBank/DDBJ databases">
        <title>OmerRS3 (Oryza meridionalis Reference Sequence Version 3).</title>
        <authorList>
            <person name="Zhang J."/>
            <person name="Kudrna D."/>
            <person name="Lee S."/>
            <person name="Talag J."/>
            <person name="Welchert J."/>
            <person name="Wing R.A."/>
        </authorList>
    </citation>
    <scope>NUCLEOTIDE SEQUENCE [LARGE SCALE GENOMIC DNA]</scope>
    <source>
        <strain evidence="7">cv. OR44</strain>
    </source>
</reference>